<reference evidence="1" key="1">
    <citation type="submission" date="2018-05" db="EMBL/GenBank/DDBJ databases">
        <authorList>
            <person name="Lanie J.A."/>
            <person name="Ng W.-L."/>
            <person name="Kazmierczak K.M."/>
            <person name="Andrzejewski T.M."/>
            <person name="Davidsen T.M."/>
            <person name="Wayne K.J."/>
            <person name="Tettelin H."/>
            <person name="Glass J.I."/>
            <person name="Rusch D."/>
            <person name="Podicherti R."/>
            <person name="Tsui H.-C.T."/>
            <person name="Winkler M.E."/>
        </authorList>
    </citation>
    <scope>NUCLEOTIDE SEQUENCE</scope>
</reference>
<dbReference type="EMBL" id="UINC01071776">
    <property type="protein sequence ID" value="SVC06952.1"/>
    <property type="molecule type" value="Genomic_DNA"/>
</dbReference>
<name>A0A382J6B8_9ZZZZ</name>
<feature type="non-terminal residue" evidence="1">
    <location>
        <position position="1"/>
    </location>
</feature>
<dbReference type="AlphaFoldDB" id="A0A382J6B8"/>
<organism evidence="1">
    <name type="scientific">marine metagenome</name>
    <dbReference type="NCBI Taxonomy" id="408172"/>
    <lineage>
        <taxon>unclassified sequences</taxon>
        <taxon>metagenomes</taxon>
        <taxon>ecological metagenomes</taxon>
    </lineage>
</organism>
<evidence type="ECO:0000313" key="1">
    <source>
        <dbReference type="EMBL" id="SVC06952.1"/>
    </source>
</evidence>
<proteinExistence type="predicted"/>
<gene>
    <name evidence="1" type="ORF">METZ01_LOCUS259806</name>
</gene>
<accession>A0A382J6B8</accession>
<protein>
    <submittedName>
        <fullName evidence="1">Uncharacterized protein</fullName>
    </submittedName>
</protein>
<sequence length="61" mass="6877">IFWFKLKTIALTPIVLRINKVPSPTIFKESATTISVSCEDVSASWADGSSQIFTDYRFYVS</sequence>